<reference evidence="2" key="1">
    <citation type="submission" date="2020-06" db="EMBL/GenBank/DDBJ databases">
        <title>WGS assembly of Ceratodon purpureus strain R40.</title>
        <authorList>
            <person name="Carey S.B."/>
            <person name="Jenkins J."/>
            <person name="Shu S."/>
            <person name="Lovell J.T."/>
            <person name="Sreedasyam A."/>
            <person name="Maumus F."/>
            <person name="Tiley G.P."/>
            <person name="Fernandez-Pozo N."/>
            <person name="Barry K."/>
            <person name="Chen C."/>
            <person name="Wang M."/>
            <person name="Lipzen A."/>
            <person name="Daum C."/>
            <person name="Saski C.A."/>
            <person name="Payton A.C."/>
            <person name="Mcbreen J.C."/>
            <person name="Conrad R.E."/>
            <person name="Kollar L.M."/>
            <person name="Olsson S."/>
            <person name="Huttunen S."/>
            <person name="Landis J.B."/>
            <person name="Wickett N.J."/>
            <person name="Johnson M.G."/>
            <person name="Rensing S.A."/>
            <person name="Grimwood J."/>
            <person name="Schmutz J."/>
            <person name="Mcdaniel S.F."/>
        </authorList>
    </citation>
    <scope>NUCLEOTIDE SEQUENCE</scope>
    <source>
        <strain evidence="2">R40</strain>
    </source>
</reference>
<proteinExistence type="predicted"/>
<evidence type="ECO:0000313" key="2">
    <source>
        <dbReference type="EMBL" id="KAG0564666.1"/>
    </source>
</evidence>
<evidence type="ECO:0000313" key="3">
    <source>
        <dbReference type="Proteomes" id="UP000822688"/>
    </source>
</evidence>
<name>A0A8T0GYA4_CERPU</name>
<protein>
    <recommendedName>
        <fullName evidence="4">Secreted protein</fullName>
    </recommendedName>
</protein>
<keyword evidence="3" id="KW-1185">Reference proteome</keyword>
<evidence type="ECO:0008006" key="4">
    <source>
        <dbReference type="Google" id="ProtNLM"/>
    </source>
</evidence>
<keyword evidence="1" id="KW-0732">Signal</keyword>
<dbReference type="Proteomes" id="UP000822688">
    <property type="component" value="Chromosome 8"/>
</dbReference>
<organism evidence="2 3">
    <name type="scientific">Ceratodon purpureus</name>
    <name type="common">Fire moss</name>
    <name type="synonym">Dicranum purpureum</name>
    <dbReference type="NCBI Taxonomy" id="3225"/>
    <lineage>
        <taxon>Eukaryota</taxon>
        <taxon>Viridiplantae</taxon>
        <taxon>Streptophyta</taxon>
        <taxon>Embryophyta</taxon>
        <taxon>Bryophyta</taxon>
        <taxon>Bryophytina</taxon>
        <taxon>Bryopsida</taxon>
        <taxon>Dicranidae</taxon>
        <taxon>Pseudoditrichales</taxon>
        <taxon>Ditrichaceae</taxon>
        <taxon>Ceratodon</taxon>
    </lineage>
</organism>
<sequence length="73" mass="8468">MASWLRVILPIPSITRCLQTLLSQGCFTCVKENSYFSFRVVYRNLSTNSFSYKKVFKQTRMQKQISHVGADIT</sequence>
<evidence type="ECO:0000256" key="1">
    <source>
        <dbReference type="SAM" id="SignalP"/>
    </source>
</evidence>
<feature type="chain" id="PRO_5035765440" description="Secreted protein" evidence="1">
    <location>
        <begin position="18"/>
        <end position="73"/>
    </location>
</feature>
<dbReference type="AlphaFoldDB" id="A0A8T0GYA4"/>
<dbReference type="EMBL" id="CM026429">
    <property type="protein sequence ID" value="KAG0564666.1"/>
    <property type="molecule type" value="Genomic_DNA"/>
</dbReference>
<accession>A0A8T0GYA4</accession>
<feature type="signal peptide" evidence="1">
    <location>
        <begin position="1"/>
        <end position="17"/>
    </location>
</feature>
<comment type="caution">
    <text evidence="2">The sequence shown here is derived from an EMBL/GenBank/DDBJ whole genome shotgun (WGS) entry which is preliminary data.</text>
</comment>
<gene>
    <name evidence="2" type="ORF">KC19_8G129700</name>
</gene>